<proteinExistence type="predicted"/>
<dbReference type="PANTHER" id="PTHR12526:SF629">
    <property type="entry name" value="TEICHURONIC ACID BIOSYNTHESIS GLYCOSYLTRANSFERASE TUAH-RELATED"/>
    <property type="match status" value="1"/>
</dbReference>
<evidence type="ECO:0000256" key="2">
    <source>
        <dbReference type="ARBA" id="ARBA00022679"/>
    </source>
</evidence>
<dbReference type="SUPFAM" id="SSF53756">
    <property type="entry name" value="UDP-Glycosyltransferase/glycogen phosphorylase"/>
    <property type="match status" value="1"/>
</dbReference>
<organism evidence="4 5">
    <name type="scientific">Taibaiella soli</name>
    <dbReference type="NCBI Taxonomy" id="1649169"/>
    <lineage>
        <taxon>Bacteria</taxon>
        <taxon>Pseudomonadati</taxon>
        <taxon>Bacteroidota</taxon>
        <taxon>Chitinophagia</taxon>
        <taxon>Chitinophagales</taxon>
        <taxon>Chitinophagaceae</taxon>
        <taxon>Taibaiella</taxon>
    </lineage>
</organism>
<protein>
    <submittedName>
        <fullName evidence="4">Group 1 glycosyl transferase</fullName>
    </submittedName>
</protein>
<evidence type="ECO:0000259" key="3">
    <source>
        <dbReference type="Pfam" id="PF00534"/>
    </source>
</evidence>
<dbReference type="PANTHER" id="PTHR12526">
    <property type="entry name" value="GLYCOSYLTRANSFERASE"/>
    <property type="match status" value="1"/>
</dbReference>
<comment type="caution">
    <text evidence="4">The sequence shown here is derived from an EMBL/GenBank/DDBJ whole genome shotgun (WGS) entry which is preliminary data.</text>
</comment>
<dbReference type="AlphaFoldDB" id="A0A2W2B3Q8"/>
<accession>A0A2W2B3Q8</accession>
<feature type="domain" description="Glycosyl transferase family 1" evidence="3">
    <location>
        <begin position="163"/>
        <end position="319"/>
    </location>
</feature>
<dbReference type="InterPro" id="IPR001296">
    <property type="entry name" value="Glyco_trans_1"/>
</dbReference>
<sequence length="347" mass="40647">MNRICTSLHNAGYDVTLIGRERPNSKPLIERSFRQIRIKQRIDQGKLFYAIYNLKLFLRMLFMKMDAVCAIDLDTILPVYYISKLRRKPRVYDAHELFCEMEEVVTRPATQKMWYAIERHTVPNFPYGYTVNKSYVDEYRRMYGVEYAIVRNATVLRPLTIPEKKEKYILYQGAVNHGRCFEQLIPAMQHVDAKLIICGEGNFYKGAQEIAQQLGLQDKIIFKGYVPPHELPEYTLHASVGITLFVATSRSNELSLANRFFDYMHSGVPQLAARYPEYENINREFEIASLLDEITPETIATALNKLLTDNAYYQRLQQNCLKAREIYCWQEEEKRLLAVYQKLFTNA</sequence>
<keyword evidence="1" id="KW-0328">Glycosyltransferase</keyword>
<name>A0A2W2B3Q8_9BACT</name>
<evidence type="ECO:0000313" key="4">
    <source>
        <dbReference type="EMBL" id="PZF74668.1"/>
    </source>
</evidence>
<dbReference type="Gene3D" id="3.40.50.2000">
    <property type="entry name" value="Glycogen Phosphorylase B"/>
    <property type="match status" value="2"/>
</dbReference>
<dbReference type="Pfam" id="PF00534">
    <property type="entry name" value="Glycos_transf_1"/>
    <property type="match status" value="1"/>
</dbReference>
<evidence type="ECO:0000313" key="5">
    <source>
        <dbReference type="Proteomes" id="UP000248745"/>
    </source>
</evidence>
<dbReference type="Proteomes" id="UP000248745">
    <property type="component" value="Unassembled WGS sequence"/>
</dbReference>
<keyword evidence="5" id="KW-1185">Reference proteome</keyword>
<reference evidence="4 5" key="1">
    <citation type="submission" date="2018-06" db="EMBL/GenBank/DDBJ databases">
        <title>Mucibacter soli gen. nov., sp. nov., a new member of the family Chitinophagaceae producing mucin.</title>
        <authorList>
            <person name="Kim M.-K."/>
            <person name="Park S."/>
            <person name="Kim T.-S."/>
            <person name="Joung Y."/>
            <person name="Han J.-H."/>
            <person name="Kim S.B."/>
        </authorList>
    </citation>
    <scope>NUCLEOTIDE SEQUENCE [LARGE SCALE GENOMIC DNA]</scope>
    <source>
        <strain evidence="4 5">R1-15</strain>
    </source>
</reference>
<dbReference type="GO" id="GO:0016757">
    <property type="term" value="F:glycosyltransferase activity"/>
    <property type="evidence" value="ECO:0007669"/>
    <property type="project" value="UniProtKB-KW"/>
</dbReference>
<keyword evidence="2 4" id="KW-0808">Transferase</keyword>
<evidence type="ECO:0000256" key="1">
    <source>
        <dbReference type="ARBA" id="ARBA00022676"/>
    </source>
</evidence>
<dbReference type="EMBL" id="QKTW01000003">
    <property type="protein sequence ID" value="PZF74668.1"/>
    <property type="molecule type" value="Genomic_DNA"/>
</dbReference>
<gene>
    <name evidence="4" type="ORF">DN068_02630</name>
</gene>
<dbReference type="OrthoDB" id="9813214at2"/>